<feature type="region of interest" description="Disordered" evidence="1">
    <location>
        <begin position="126"/>
        <end position="178"/>
    </location>
</feature>
<dbReference type="EMBL" id="CDHN01000001">
    <property type="protein sequence ID" value="CEJ80480.1"/>
    <property type="molecule type" value="Genomic_DNA"/>
</dbReference>
<dbReference type="STRING" id="1531966.A0A0A1T2Z1"/>
<evidence type="ECO:0000256" key="1">
    <source>
        <dbReference type="SAM" id="MobiDB-lite"/>
    </source>
</evidence>
<accession>A0A0A1T2Z1</accession>
<organism evidence="2 3">
    <name type="scientific">[Torrubiella] hemipterigena</name>
    <dbReference type="NCBI Taxonomy" id="1531966"/>
    <lineage>
        <taxon>Eukaryota</taxon>
        <taxon>Fungi</taxon>
        <taxon>Dikarya</taxon>
        <taxon>Ascomycota</taxon>
        <taxon>Pezizomycotina</taxon>
        <taxon>Sordariomycetes</taxon>
        <taxon>Hypocreomycetidae</taxon>
        <taxon>Hypocreales</taxon>
        <taxon>Clavicipitaceae</taxon>
        <taxon>Clavicipitaceae incertae sedis</taxon>
        <taxon>'Torrubiella' clade</taxon>
    </lineage>
</organism>
<name>A0A0A1T2Z1_9HYPO</name>
<feature type="region of interest" description="Disordered" evidence="1">
    <location>
        <begin position="190"/>
        <end position="211"/>
    </location>
</feature>
<dbReference type="OrthoDB" id="4525115at2759"/>
<dbReference type="AlphaFoldDB" id="A0A0A1T2Z1"/>
<keyword evidence="3" id="KW-1185">Reference proteome</keyword>
<feature type="region of interest" description="Disordered" evidence="1">
    <location>
        <begin position="62"/>
        <end position="108"/>
    </location>
</feature>
<sequence length="248" mass="26493">MFPSNRNWNDRANKDLFFTILSVKNIGVISGVEWSTIGNHMRTLGYGFTNEGCRQHFQGLRRGQEKGELTPAPTASQRSDPSFNPITRRPGPGRGRPRKSGSVASSSGDNISVAQALAGGDVQQEIQAGQHQAAGSVSNEVHSGAEEASLRNNAHASLPMGSTRTTSLTSRPSTHSSNMAAQLAELDADADGEADDFPTEDLRPSKRQRVIDNEVDLDDADVADVLDDEAVLALAAHNSADVFSPDEV</sequence>
<evidence type="ECO:0008006" key="4">
    <source>
        <dbReference type="Google" id="ProtNLM"/>
    </source>
</evidence>
<feature type="compositionally biased region" description="Basic and acidic residues" evidence="1">
    <location>
        <begin position="200"/>
        <end position="211"/>
    </location>
</feature>
<feature type="compositionally biased region" description="Low complexity" evidence="1">
    <location>
        <begin position="162"/>
        <end position="178"/>
    </location>
</feature>
<reference evidence="2 3" key="1">
    <citation type="journal article" date="2015" name="Genome Announc.">
        <title>Draft Genome Sequence and Gene Annotation of the Entomopathogenic Fungus Verticillium hemipterigenum.</title>
        <authorList>
            <person name="Horn F."/>
            <person name="Habel A."/>
            <person name="Scharf D.H."/>
            <person name="Dworschak J."/>
            <person name="Brakhage A.A."/>
            <person name="Guthke R."/>
            <person name="Hertweck C."/>
            <person name="Linde J."/>
        </authorList>
    </citation>
    <scope>NUCLEOTIDE SEQUENCE [LARGE SCALE GENOMIC DNA]</scope>
</reference>
<evidence type="ECO:0000313" key="3">
    <source>
        <dbReference type="Proteomes" id="UP000039046"/>
    </source>
</evidence>
<dbReference type="Proteomes" id="UP000039046">
    <property type="component" value="Unassembled WGS sequence"/>
</dbReference>
<dbReference type="HOGENOM" id="CLU_041447_0_0_1"/>
<feature type="compositionally biased region" description="Polar residues" evidence="1">
    <location>
        <begin position="126"/>
        <end position="141"/>
    </location>
</feature>
<feature type="compositionally biased region" description="Acidic residues" evidence="1">
    <location>
        <begin position="190"/>
        <end position="199"/>
    </location>
</feature>
<proteinExistence type="predicted"/>
<protein>
    <recommendedName>
        <fullName evidence="4">Myb-like domain-containing protein</fullName>
    </recommendedName>
</protein>
<gene>
    <name evidence="2" type="ORF">VHEMI00659</name>
</gene>
<evidence type="ECO:0000313" key="2">
    <source>
        <dbReference type="EMBL" id="CEJ80480.1"/>
    </source>
</evidence>
<feature type="compositionally biased region" description="Polar residues" evidence="1">
    <location>
        <begin position="73"/>
        <end position="85"/>
    </location>
</feature>